<accession>A0A7Y9LQU3</accession>
<dbReference type="AlphaFoldDB" id="A0A7Y9LQU3"/>
<dbReference type="RefSeq" id="WP_246279391.1">
    <property type="nucleotide sequence ID" value="NZ_JACBYQ010000001.1"/>
</dbReference>
<evidence type="ECO:0000313" key="2">
    <source>
        <dbReference type="Proteomes" id="UP000521748"/>
    </source>
</evidence>
<protein>
    <recommendedName>
        <fullName evidence="3">Polyketide cyclase / dehydrase and lipid transport</fullName>
    </recommendedName>
</protein>
<evidence type="ECO:0000313" key="1">
    <source>
        <dbReference type="EMBL" id="NYE93898.1"/>
    </source>
</evidence>
<dbReference type="Pfam" id="PF10604">
    <property type="entry name" value="Polyketide_cyc2"/>
    <property type="match status" value="1"/>
</dbReference>
<organism evidence="1 2">
    <name type="scientific">Psychromicrobium silvestre</name>
    <dbReference type="NCBI Taxonomy" id="1645614"/>
    <lineage>
        <taxon>Bacteria</taxon>
        <taxon>Bacillati</taxon>
        <taxon>Actinomycetota</taxon>
        <taxon>Actinomycetes</taxon>
        <taxon>Micrococcales</taxon>
        <taxon>Micrococcaceae</taxon>
        <taxon>Psychromicrobium</taxon>
    </lineage>
</organism>
<dbReference type="InterPro" id="IPR023393">
    <property type="entry name" value="START-like_dom_sf"/>
</dbReference>
<comment type="caution">
    <text evidence="1">The sequence shown here is derived from an EMBL/GenBank/DDBJ whole genome shotgun (WGS) entry which is preliminary data.</text>
</comment>
<evidence type="ECO:0008006" key="3">
    <source>
        <dbReference type="Google" id="ProtNLM"/>
    </source>
</evidence>
<dbReference type="Gene3D" id="3.30.530.20">
    <property type="match status" value="1"/>
</dbReference>
<dbReference type="SUPFAM" id="SSF55961">
    <property type="entry name" value="Bet v1-like"/>
    <property type="match status" value="1"/>
</dbReference>
<name>A0A7Y9LQU3_9MICC</name>
<dbReference type="EMBL" id="JACBYQ010000001">
    <property type="protein sequence ID" value="NYE93898.1"/>
    <property type="molecule type" value="Genomic_DNA"/>
</dbReference>
<keyword evidence="2" id="KW-1185">Reference proteome</keyword>
<reference evidence="1 2" key="1">
    <citation type="submission" date="2020-07" db="EMBL/GenBank/DDBJ databases">
        <title>Sequencing the genomes of 1000 actinobacteria strains.</title>
        <authorList>
            <person name="Klenk H.-P."/>
        </authorList>
    </citation>
    <scope>NUCLEOTIDE SEQUENCE [LARGE SCALE GENOMIC DNA]</scope>
    <source>
        <strain evidence="1 2">DSM 102047</strain>
    </source>
</reference>
<dbReference type="Proteomes" id="UP000521748">
    <property type="component" value="Unassembled WGS sequence"/>
</dbReference>
<gene>
    <name evidence="1" type="ORF">FHU41_000119</name>
</gene>
<dbReference type="InterPro" id="IPR019587">
    <property type="entry name" value="Polyketide_cyclase/dehydratase"/>
</dbReference>
<proteinExistence type="predicted"/>
<sequence length="92" mass="9724">MAHAESKIVISRTADEVYGFLADGLNNKAWRSGVQQIELKSGNPGEVGAVYRQILSGPGGRAIDGDYEITVAQVAKELRFQVVAGPARPVGA</sequence>